<organism evidence="1 2">
    <name type="scientific">Amycolatopsis acidiphila</name>
    <dbReference type="NCBI Taxonomy" id="715473"/>
    <lineage>
        <taxon>Bacteria</taxon>
        <taxon>Bacillati</taxon>
        <taxon>Actinomycetota</taxon>
        <taxon>Actinomycetes</taxon>
        <taxon>Pseudonocardiales</taxon>
        <taxon>Pseudonocardiaceae</taxon>
        <taxon>Amycolatopsis</taxon>
    </lineage>
</organism>
<sequence>MPRTHPRGTLRQHLPLHRLRGHRRRGAGRGRGDGLRVSTASALLCLGGEPLAEVERTWRALDEAGCDTCYVMDDFTLCAAIAARTRNTRICCLTRSHDSSRVVEAARTLQYVSGRRFVLGVGPLADDLGPFGPVTAAERLVEEVSGLVEPLPVIVFGSGAGPARLAAELAESWLTTAVPGQVQRRRVQLDELCRRLGRTRPPRCSVAVPAGHAPDAFAGAGADEVVSTLDRPLCSAEDAAAWLRSVGADDVRSA</sequence>
<keyword evidence="2" id="KW-1185">Reference proteome</keyword>
<comment type="caution">
    <text evidence="1">The sequence shown here is derived from an EMBL/GenBank/DDBJ whole genome shotgun (WGS) entry which is preliminary data.</text>
</comment>
<dbReference type="EMBL" id="VJZA01000003">
    <property type="protein sequence ID" value="TVT25367.1"/>
    <property type="molecule type" value="Genomic_DNA"/>
</dbReference>
<dbReference type="OrthoDB" id="3625204at2"/>
<accession>A0A558AM73</accession>
<dbReference type="AlphaFoldDB" id="A0A558AM73"/>
<reference evidence="1 2" key="1">
    <citation type="submission" date="2019-07" db="EMBL/GenBank/DDBJ databases">
        <title>New species of Amycolatopsis and Streptomyces.</title>
        <authorList>
            <person name="Duangmal K."/>
            <person name="Teo W.F.A."/>
            <person name="Lipun K."/>
        </authorList>
    </citation>
    <scope>NUCLEOTIDE SEQUENCE [LARGE SCALE GENOMIC DNA]</scope>
    <source>
        <strain evidence="1 2">JCM 30562</strain>
    </source>
</reference>
<evidence type="ECO:0000313" key="1">
    <source>
        <dbReference type="EMBL" id="TVT25367.1"/>
    </source>
</evidence>
<evidence type="ECO:0000313" key="2">
    <source>
        <dbReference type="Proteomes" id="UP000318578"/>
    </source>
</evidence>
<dbReference type="InterPro" id="IPR036661">
    <property type="entry name" value="Luciferase-like_sf"/>
</dbReference>
<name>A0A558AM73_9PSEU</name>
<gene>
    <name evidence="1" type="ORF">FNH06_03625</name>
</gene>
<dbReference type="GO" id="GO:0016705">
    <property type="term" value="F:oxidoreductase activity, acting on paired donors, with incorporation or reduction of molecular oxygen"/>
    <property type="evidence" value="ECO:0007669"/>
    <property type="project" value="InterPro"/>
</dbReference>
<proteinExistence type="predicted"/>
<dbReference type="SUPFAM" id="SSF51679">
    <property type="entry name" value="Bacterial luciferase-like"/>
    <property type="match status" value="1"/>
</dbReference>
<dbReference type="Gene3D" id="3.20.20.30">
    <property type="entry name" value="Luciferase-like domain"/>
    <property type="match status" value="1"/>
</dbReference>
<protein>
    <submittedName>
        <fullName evidence="1">LLM class flavin-dependent oxidoreductase</fullName>
    </submittedName>
</protein>
<dbReference type="Proteomes" id="UP000318578">
    <property type="component" value="Unassembled WGS sequence"/>
</dbReference>